<organism evidence="7">
    <name type="scientific">Gymnascella citrina</name>
    <dbReference type="NCBI Taxonomy" id="37245"/>
    <lineage>
        <taxon>Eukaryota</taxon>
        <taxon>Fungi</taxon>
        <taxon>Dikarya</taxon>
        <taxon>Ascomycota</taxon>
        <taxon>Pezizomycotina</taxon>
        <taxon>Eurotiomycetes</taxon>
        <taxon>Eurotiomycetidae</taxon>
        <taxon>Onygenales</taxon>
        <taxon>Gymnoascaceae</taxon>
        <taxon>Gymnascella</taxon>
    </lineage>
</organism>
<dbReference type="EMBL" id="OR345370">
    <property type="protein sequence ID" value="WMB97493.1"/>
    <property type="molecule type" value="Genomic_DNA"/>
</dbReference>
<dbReference type="GO" id="GO:1990904">
    <property type="term" value="C:ribonucleoprotein complex"/>
    <property type="evidence" value="ECO:0007669"/>
    <property type="project" value="UniProtKB-KW"/>
</dbReference>
<name>A0AA50KIE7_9EURO</name>
<dbReference type="InterPro" id="IPR036419">
    <property type="entry name" value="Ribosomal_S3_C_sf"/>
</dbReference>
<accession>A0AA50KIE7</accession>
<gene>
    <name evidence="7" type="primary">rps5</name>
</gene>
<evidence type="ECO:0000256" key="3">
    <source>
        <dbReference type="ARBA" id="ARBA00022980"/>
    </source>
</evidence>
<dbReference type="Pfam" id="PF05316">
    <property type="entry name" value="VAR1"/>
    <property type="match status" value="1"/>
</dbReference>
<sequence>MLNILKLKLKNSYKNVKVKNNNNNNKTSFLKKFEPSVRNWKNSIYAYNKNTLSLIPEASRLTIKLIKGYFNLYSLKLEKKFKKKSKKNLKLKKYSSHKIFISDGQFKHTNDLVNITIYFYNRQLKNYITKLRRRYIRIFKQKKYRFNKKLLLIKEKGLRYINIQNKKKNILKKQKILIWSNRSQRFITTKYQYVYLRRFIKKSFYKVLLFIYFRQLIFINESKFKNYYLQGLTNLIKKIYKKNIIFNFVNVKYFYLNSDIFTQSLLLKIRKNRRKFLKYIKTSILISKVKEIQYNPIVKYSLNLKALNRTNNLDMTNALLYDIFLQNKTKSNSLKEIVLNNINYKRLSGVRLEVGGRLTRRNTASRSISKKIYKGNLLNISSSEESNSFTLLRGSLRSNLEYTNLNSKIRNGTFGIKGWISGG</sequence>
<evidence type="ECO:0000256" key="2">
    <source>
        <dbReference type="ARBA" id="ARBA00010761"/>
    </source>
</evidence>
<keyword evidence="5" id="KW-0687">Ribonucleoprotein</keyword>
<keyword evidence="4 7" id="KW-0496">Mitochondrion</keyword>
<proteinExistence type="inferred from homology"/>
<dbReference type="GO" id="GO:0005739">
    <property type="term" value="C:mitochondrion"/>
    <property type="evidence" value="ECO:0007669"/>
    <property type="project" value="UniProtKB-SubCell"/>
</dbReference>
<evidence type="ECO:0000256" key="1">
    <source>
        <dbReference type="ARBA" id="ARBA00004173"/>
    </source>
</evidence>
<dbReference type="GeneID" id="84369400"/>
<comment type="similarity">
    <text evidence="2">Belongs to the universal ribosomal protein uS3 family.</text>
</comment>
<geneLocation type="mitochondrion" evidence="7"/>
<evidence type="ECO:0000256" key="5">
    <source>
        <dbReference type="ARBA" id="ARBA00023274"/>
    </source>
</evidence>
<keyword evidence="3 7" id="KW-0689">Ribosomal protein</keyword>
<protein>
    <recommendedName>
        <fullName evidence="6">Small ribosomal subunit protein uS3m</fullName>
    </recommendedName>
</protein>
<dbReference type="AlphaFoldDB" id="A0AA50KIE7"/>
<comment type="subcellular location">
    <subcellularLocation>
        <location evidence="1">Mitochondrion</location>
    </subcellularLocation>
</comment>
<dbReference type="Gene3D" id="3.30.1140.32">
    <property type="entry name" value="Ribosomal protein S3, C-terminal domain"/>
    <property type="match status" value="1"/>
</dbReference>
<evidence type="ECO:0000256" key="6">
    <source>
        <dbReference type="ARBA" id="ARBA00035157"/>
    </source>
</evidence>
<dbReference type="GO" id="GO:0006412">
    <property type="term" value="P:translation"/>
    <property type="evidence" value="ECO:0007669"/>
    <property type="project" value="InterPro"/>
</dbReference>
<dbReference type="RefSeq" id="YP_010944616.1">
    <property type="nucleotide sequence ID" value="NC_082318.1"/>
</dbReference>
<dbReference type="InterPro" id="IPR007980">
    <property type="entry name" value="Ribosomal_uS3m_fun"/>
</dbReference>
<dbReference type="GO" id="GO:0005840">
    <property type="term" value="C:ribosome"/>
    <property type="evidence" value="ECO:0007669"/>
    <property type="project" value="UniProtKB-KW"/>
</dbReference>
<evidence type="ECO:0000313" key="7">
    <source>
        <dbReference type="EMBL" id="WMB97493.1"/>
    </source>
</evidence>
<evidence type="ECO:0000256" key="4">
    <source>
        <dbReference type="ARBA" id="ARBA00023128"/>
    </source>
</evidence>
<reference evidence="7" key="1">
    <citation type="submission" date="2023-07" db="EMBL/GenBank/DDBJ databases">
        <title>New applications for underutilized public sequencing data: a case study obtaining 31 new mitogenomes for the fungal order Onygenales.</title>
        <authorList>
            <person name="Corvalan l.C.J."/>
            <person name="Romao H.A.A."/>
            <person name="Moreira T.R."/>
            <person name="Bailao A.M."/>
            <person name="Borges C.L."/>
            <person name="Dias R.O."/>
            <person name="Nunes R."/>
        </authorList>
    </citation>
    <scope>NUCLEOTIDE SEQUENCE</scope>
    <source>
        <strain evidence="7">NRRL 5970</strain>
    </source>
</reference>
<dbReference type="GO" id="GO:0003735">
    <property type="term" value="F:structural constituent of ribosome"/>
    <property type="evidence" value="ECO:0007669"/>
    <property type="project" value="InterPro"/>
</dbReference>